<organism evidence="7 8">
    <name type="scientific">Solanum verrucosum</name>
    <dbReference type="NCBI Taxonomy" id="315347"/>
    <lineage>
        <taxon>Eukaryota</taxon>
        <taxon>Viridiplantae</taxon>
        <taxon>Streptophyta</taxon>
        <taxon>Embryophyta</taxon>
        <taxon>Tracheophyta</taxon>
        <taxon>Spermatophyta</taxon>
        <taxon>Magnoliopsida</taxon>
        <taxon>eudicotyledons</taxon>
        <taxon>Gunneridae</taxon>
        <taxon>Pentapetalae</taxon>
        <taxon>asterids</taxon>
        <taxon>lamiids</taxon>
        <taxon>Solanales</taxon>
        <taxon>Solanaceae</taxon>
        <taxon>Solanoideae</taxon>
        <taxon>Solaneae</taxon>
        <taxon>Solanum</taxon>
    </lineage>
</organism>
<reference evidence="7" key="1">
    <citation type="submission" date="2023-08" db="EMBL/GenBank/DDBJ databases">
        <title>A de novo genome assembly of Solanum verrucosum Schlechtendal, a Mexican diploid species geographically isolated from the other diploid A-genome species in potato relatives.</title>
        <authorList>
            <person name="Hosaka K."/>
        </authorList>
    </citation>
    <scope>NUCLEOTIDE SEQUENCE</scope>
    <source>
        <tissue evidence="7">Young leaves</tissue>
    </source>
</reference>
<evidence type="ECO:0000256" key="2">
    <source>
        <dbReference type="ARBA" id="ARBA00022801"/>
    </source>
</evidence>
<proteinExistence type="predicted"/>
<dbReference type="InterPro" id="IPR011050">
    <property type="entry name" value="Pectin_lyase_fold/virulence"/>
</dbReference>
<dbReference type="InterPro" id="IPR012334">
    <property type="entry name" value="Pectin_lyas_fold"/>
</dbReference>
<evidence type="ECO:0000256" key="3">
    <source>
        <dbReference type="ARBA" id="ARBA00023085"/>
    </source>
</evidence>
<evidence type="ECO:0000256" key="5">
    <source>
        <dbReference type="ARBA" id="ARBA00047928"/>
    </source>
</evidence>
<dbReference type="Gene3D" id="2.160.20.10">
    <property type="entry name" value="Single-stranded right-handed beta-helix, Pectin lyase-like"/>
    <property type="match status" value="1"/>
</dbReference>
<dbReference type="AlphaFoldDB" id="A0AAF0V2Y1"/>
<comment type="pathway">
    <text evidence="1">Glycan metabolism; pectin degradation; 2-dehydro-3-deoxy-D-gluconate from pectin: step 1/5.</text>
</comment>
<evidence type="ECO:0000256" key="1">
    <source>
        <dbReference type="ARBA" id="ARBA00005184"/>
    </source>
</evidence>
<dbReference type="SUPFAM" id="SSF51126">
    <property type="entry name" value="Pectin lyase-like"/>
    <property type="match status" value="1"/>
</dbReference>
<dbReference type="Proteomes" id="UP001234989">
    <property type="component" value="Chromosome 11"/>
</dbReference>
<keyword evidence="3" id="KW-0063">Aspartyl esterase</keyword>
<dbReference type="GO" id="GO:0030599">
    <property type="term" value="F:pectinesterase activity"/>
    <property type="evidence" value="ECO:0007669"/>
    <property type="project" value="UniProtKB-EC"/>
</dbReference>
<comment type="catalytic activity">
    <reaction evidence="5">
        <text>[(1-&gt;4)-alpha-D-galacturonosyl methyl ester](n) + n H2O = [(1-&gt;4)-alpha-D-galacturonosyl](n) + n methanol + n H(+)</text>
        <dbReference type="Rhea" id="RHEA:22380"/>
        <dbReference type="Rhea" id="RHEA-COMP:14570"/>
        <dbReference type="Rhea" id="RHEA-COMP:14573"/>
        <dbReference type="ChEBI" id="CHEBI:15377"/>
        <dbReference type="ChEBI" id="CHEBI:15378"/>
        <dbReference type="ChEBI" id="CHEBI:17790"/>
        <dbReference type="ChEBI" id="CHEBI:140522"/>
        <dbReference type="ChEBI" id="CHEBI:140523"/>
        <dbReference type="EC" id="3.1.1.11"/>
    </reaction>
</comment>
<sequence>MLSKPTDNENTVYHDCFSRWDWRFQHNYWSNIGAPDHSVKQFFIKIKKDTYQEYIRVAKKKTNTVLIEEMNTAIITGNRSFVNGNKTYDTAIVDQDITFRNNFGPIKHQAAVALKVEADSTSFYRCRFNGYQDTLYVKMLIETHTPITRQYNTIIAQHRELEFVSTGIVLQNCIIKATHDLEKSDNVTTYLGWLWGIFSWTVIMKSYIGNFDRS</sequence>
<accession>A0AAF0V2Y1</accession>
<evidence type="ECO:0000313" key="7">
    <source>
        <dbReference type="EMBL" id="WMV55781.1"/>
    </source>
</evidence>
<dbReference type="PANTHER" id="PTHR31707">
    <property type="entry name" value="PECTINESTERASE"/>
    <property type="match status" value="1"/>
</dbReference>
<dbReference type="GO" id="GO:0042545">
    <property type="term" value="P:cell wall modification"/>
    <property type="evidence" value="ECO:0007669"/>
    <property type="project" value="InterPro"/>
</dbReference>
<feature type="domain" description="Pectinesterase catalytic" evidence="6">
    <location>
        <begin position="141"/>
        <end position="211"/>
    </location>
</feature>
<evidence type="ECO:0000313" key="8">
    <source>
        <dbReference type="Proteomes" id="UP001234989"/>
    </source>
</evidence>
<dbReference type="InterPro" id="IPR000070">
    <property type="entry name" value="Pectinesterase_cat"/>
</dbReference>
<evidence type="ECO:0000256" key="4">
    <source>
        <dbReference type="ARBA" id="ARBA00023316"/>
    </source>
</evidence>
<protein>
    <recommendedName>
        <fullName evidence="6">Pectinesterase catalytic domain-containing protein</fullName>
    </recommendedName>
</protein>
<name>A0AAF0V2Y1_SOLVR</name>
<gene>
    <name evidence="7" type="ORF">MTR67_049166</name>
</gene>
<keyword evidence="4" id="KW-0961">Cell wall biogenesis/degradation</keyword>
<feature type="domain" description="Pectinesterase catalytic" evidence="6">
    <location>
        <begin position="34"/>
        <end position="138"/>
    </location>
</feature>
<keyword evidence="8" id="KW-1185">Reference proteome</keyword>
<evidence type="ECO:0000259" key="6">
    <source>
        <dbReference type="Pfam" id="PF01095"/>
    </source>
</evidence>
<keyword evidence="2" id="KW-0378">Hydrolase</keyword>
<dbReference type="EMBL" id="CP133622">
    <property type="protein sequence ID" value="WMV55781.1"/>
    <property type="molecule type" value="Genomic_DNA"/>
</dbReference>
<dbReference type="Pfam" id="PF01095">
    <property type="entry name" value="Pectinesterase"/>
    <property type="match status" value="2"/>
</dbReference>